<keyword evidence="2" id="KW-1185">Reference proteome</keyword>
<accession>A0ABQ8I3S1</accession>
<dbReference type="Proteomes" id="UP000827721">
    <property type="component" value="Unassembled WGS sequence"/>
</dbReference>
<proteinExistence type="predicted"/>
<evidence type="ECO:0000313" key="1">
    <source>
        <dbReference type="EMBL" id="KAH7571291.1"/>
    </source>
</evidence>
<dbReference type="EMBL" id="JAFEMO010000004">
    <property type="protein sequence ID" value="KAH7571291.1"/>
    <property type="molecule type" value="Genomic_DNA"/>
</dbReference>
<evidence type="ECO:0000313" key="2">
    <source>
        <dbReference type="Proteomes" id="UP000827721"/>
    </source>
</evidence>
<comment type="caution">
    <text evidence="1">The sequence shown here is derived from an EMBL/GenBank/DDBJ whole genome shotgun (WGS) entry which is preliminary data.</text>
</comment>
<protein>
    <submittedName>
        <fullName evidence="1">Uncharacterized protein</fullName>
    </submittedName>
</protein>
<organism evidence="1 2">
    <name type="scientific">Xanthoceras sorbifolium</name>
    <dbReference type="NCBI Taxonomy" id="99658"/>
    <lineage>
        <taxon>Eukaryota</taxon>
        <taxon>Viridiplantae</taxon>
        <taxon>Streptophyta</taxon>
        <taxon>Embryophyta</taxon>
        <taxon>Tracheophyta</taxon>
        <taxon>Spermatophyta</taxon>
        <taxon>Magnoliopsida</taxon>
        <taxon>eudicotyledons</taxon>
        <taxon>Gunneridae</taxon>
        <taxon>Pentapetalae</taxon>
        <taxon>rosids</taxon>
        <taxon>malvids</taxon>
        <taxon>Sapindales</taxon>
        <taxon>Sapindaceae</taxon>
        <taxon>Xanthoceroideae</taxon>
        <taxon>Xanthoceras</taxon>
    </lineage>
</organism>
<gene>
    <name evidence="1" type="ORF">JRO89_XS04G0015900</name>
</gene>
<name>A0ABQ8I3S1_9ROSI</name>
<sequence length="93" mass="10457">MGILHSFYCDDSWDTVMKLSYVAAVSYTGLMACRTGAMRLQSSLLILESDICESSYRTLSTCPNQKWKNEPSISGQASKIGIKFTSFPQKRYI</sequence>
<reference evidence="1 2" key="1">
    <citation type="submission" date="2021-02" db="EMBL/GenBank/DDBJ databases">
        <title>Plant Genome Project.</title>
        <authorList>
            <person name="Zhang R.-G."/>
        </authorList>
    </citation>
    <scope>NUCLEOTIDE SEQUENCE [LARGE SCALE GENOMIC DNA]</scope>
    <source>
        <tissue evidence="1">Leaves</tissue>
    </source>
</reference>